<dbReference type="KEGG" id="spib:G8759_25275"/>
<evidence type="ECO:0000256" key="2">
    <source>
        <dbReference type="SAM" id="Coils"/>
    </source>
</evidence>
<evidence type="ECO:0000256" key="3">
    <source>
        <dbReference type="SAM" id="MobiDB-lite"/>
    </source>
</evidence>
<dbReference type="AlphaFoldDB" id="A0A6G9ATJ5"/>
<evidence type="ECO:0000259" key="4">
    <source>
        <dbReference type="Pfam" id="PF10145"/>
    </source>
</evidence>
<dbReference type="InterPro" id="IPR010090">
    <property type="entry name" value="Phage_tape_meas"/>
</dbReference>
<dbReference type="Pfam" id="PF10145">
    <property type="entry name" value="PhageMin_Tail"/>
    <property type="match status" value="1"/>
</dbReference>
<evidence type="ECO:0000313" key="6">
    <source>
        <dbReference type="Proteomes" id="UP000501802"/>
    </source>
</evidence>
<evidence type="ECO:0000256" key="1">
    <source>
        <dbReference type="ARBA" id="ARBA00022612"/>
    </source>
</evidence>
<dbReference type="RefSeq" id="WP_167214467.1">
    <property type="nucleotide sequence ID" value="NZ_CP050063.1"/>
</dbReference>
<feature type="compositionally biased region" description="Gly residues" evidence="3">
    <location>
        <begin position="595"/>
        <end position="604"/>
    </location>
</feature>
<feature type="region of interest" description="Disordered" evidence="3">
    <location>
        <begin position="577"/>
        <end position="624"/>
    </location>
</feature>
<gene>
    <name evidence="5" type="ORF">G8759_25275</name>
</gene>
<sequence length="1090" mass="117208">MAKTQTDRAVIDLVINGQQSKASLKEVTLEATRARSALLKMKEADDPAAYQQKLRDYQALNKAQREMTGRINETSTAWSRFKTNAASTMAGVIGGDLVSTAFSAVTGGISKAITSYREFNAASQELSAVTGATGKDLAYLNQEAARTGPSVGKSGAEMLEAYKLMASAKPELLAQKELLVQTTQAALTLAQAGKIDLAEATSVTAESLNEFGASADQANRFINVIAAGAKEGSAEIADMGVALKNTGTVAAAQGVSFEQTNAVLQSLSTIALKGGEAGTQLRNVLLTLGAGSDDTNPRVVGLEKALENLGKKNLSTAEMTKLFGKENITAAQHIIAHRDEIAELTTKVTGSQEAFSQAATNNKSLDHQLEVFWARVEGLAVSLGTSLIPAFTKVVEWATTLTDVLNTAVTPASDAAAMAFQDQKTKVMELNQSLSPLLTRHDQLTAKTILTKEEQAELKKIVGEVANIVPSAVTEFDKYGNALGINTEKAREFIRVQQAMLKVKNEEAIRTQTDALKDDEKQLAENMAYRKKATTGAWDVIQATQDELRELDNQNAELAEKIKGRKALLKDLSGENLKVPTITPSGTPKATSTGGPDGKGGGKPAGPSEEETKEKEKAKRLADAKVTANKRADLAIEEMQVNAIKDEEKRDLAQVQLKADREKEEVRTSAANAEKKKVWIAGIEDALAVEKHKIYEKYEEKRQKEEAERLKNIKAAAEEELRVTRDLKKSEIESRVAAGGLTKEQGKQAELQVEATYLKARELLYSQHFEALANAAVGNKDLMADMARDAAKESADIDSGKTKNEGDQATARRDIRQADLENDLALTEKKKQHAQEEKEFRVNLANQALALMSNNWSQTIASYKDYWKQASLIQKAALVAQKAWAIAEIAINLARQISLILTASSVMNSVIPGSGIGTAVIGIAKAVGQAAVQTGAVLGVTMATPGFADGGFTGSGDGPSGYVNSPTLFTMGRRRYIAGEAGREFVISNRALQNPVVADFTRMMDVAQKTGNYSQLGGSGGDYSSGAFGIGSDTKEATGMSQELGMAILTELRLNRSSTQSKNNQNVALNYRLFEQYRDNLQAARIENKL</sequence>
<reference evidence="5 6" key="1">
    <citation type="submission" date="2020-03" db="EMBL/GenBank/DDBJ databases">
        <authorList>
            <person name="Kim M.K."/>
        </authorList>
    </citation>
    <scope>NUCLEOTIDE SEQUENCE [LARGE SCALE GENOMIC DNA]</scope>
    <source>
        <strain evidence="5 6">BT328</strain>
    </source>
</reference>
<feature type="region of interest" description="Disordered" evidence="3">
    <location>
        <begin position="792"/>
        <end position="814"/>
    </location>
</feature>
<keyword evidence="6" id="KW-1185">Reference proteome</keyword>
<feature type="compositionally biased region" description="Basic and acidic residues" evidence="3">
    <location>
        <begin position="610"/>
        <end position="623"/>
    </location>
</feature>
<keyword evidence="1" id="KW-1188">Viral release from host cell</keyword>
<dbReference type="PANTHER" id="PTHR37813">
    <property type="entry name" value="FELS-2 PROPHAGE PROTEIN"/>
    <property type="match status" value="1"/>
</dbReference>
<accession>A0A6G9ATJ5</accession>
<proteinExistence type="predicted"/>
<protein>
    <submittedName>
        <fullName evidence="5">Phage tail tape measure protein</fullName>
    </submittedName>
</protein>
<feature type="coiled-coil region" evidence="2">
    <location>
        <begin position="645"/>
        <end position="727"/>
    </location>
</feature>
<feature type="domain" description="Phage tail tape measure protein" evidence="4">
    <location>
        <begin position="142"/>
        <end position="312"/>
    </location>
</feature>
<name>A0A6G9ATJ5_9BACT</name>
<dbReference type="Proteomes" id="UP000501802">
    <property type="component" value="Chromosome"/>
</dbReference>
<dbReference type="PANTHER" id="PTHR37813:SF1">
    <property type="entry name" value="FELS-2 PROPHAGE PROTEIN"/>
    <property type="match status" value="1"/>
</dbReference>
<keyword evidence="2" id="KW-0175">Coiled coil</keyword>
<dbReference type="EMBL" id="CP050063">
    <property type="protein sequence ID" value="QIP15708.1"/>
    <property type="molecule type" value="Genomic_DNA"/>
</dbReference>
<evidence type="ECO:0000313" key="5">
    <source>
        <dbReference type="EMBL" id="QIP15708.1"/>
    </source>
</evidence>
<dbReference type="NCBIfam" id="TIGR01760">
    <property type="entry name" value="tape_meas_TP901"/>
    <property type="match status" value="1"/>
</dbReference>
<organism evidence="5 6">
    <name type="scientific">Spirosoma aureum</name>
    <dbReference type="NCBI Taxonomy" id="2692134"/>
    <lineage>
        <taxon>Bacteria</taxon>
        <taxon>Pseudomonadati</taxon>
        <taxon>Bacteroidota</taxon>
        <taxon>Cytophagia</taxon>
        <taxon>Cytophagales</taxon>
        <taxon>Cytophagaceae</taxon>
        <taxon>Spirosoma</taxon>
    </lineage>
</organism>
<feature type="coiled-coil region" evidence="2">
    <location>
        <begin position="541"/>
        <end position="568"/>
    </location>
</feature>